<evidence type="ECO:0000313" key="1">
    <source>
        <dbReference type="EMBL" id="AOQ27271.1"/>
    </source>
</evidence>
<protein>
    <submittedName>
        <fullName evidence="1">Uncharacterized protein</fullName>
    </submittedName>
</protein>
<keyword evidence="2" id="KW-1185">Reference proteome</keyword>
<sequence>MISENPCKWHHVPIKDCMSCNPRSIYNIASYDDDNVLDDDEGWEDLDWTGYETKKDKIIPS</sequence>
<organism evidence="1 2">
    <name type="scientific">Escherichia phage ESCO13</name>
    <dbReference type="NCBI Taxonomy" id="1881104"/>
    <lineage>
        <taxon>Viruses</taxon>
        <taxon>Duplodnaviria</taxon>
        <taxon>Heunggongvirae</taxon>
        <taxon>Uroviricota</taxon>
        <taxon>Caudoviricetes</taxon>
        <taxon>Stephanstirmvirinae</taxon>
        <taxon>Phapecoctavirus</taxon>
        <taxon>Phapecoctavirus ESCO13</taxon>
    </lineage>
</organism>
<accession>A0A1D7XFD8</accession>
<gene>
    <name evidence="1" type="ORF">ESCO13_00143</name>
</gene>
<evidence type="ECO:0000313" key="2">
    <source>
        <dbReference type="Proteomes" id="UP000225358"/>
    </source>
</evidence>
<name>A0A1D7XFD8_9CAUD</name>
<dbReference type="Proteomes" id="UP000225358">
    <property type="component" value="Segment"/>
</dbReference>
<proteinExistence type="predicted"/>
<reference evidence="1" key="1">
    <citation type="submission" date="2017-02" db="EMBL/GenBank/DDBJ databases">
        <title>Complete genome sequence of two Escherichia coli phages, vB_EcoM_ ESCO5 and vB_EcoM_ESCO13, which are related to phAPEC8.</title>
        <authorList>
            <person name="Trotereau A."/>
            <person name="Gonnet M."/>
            <person name="Viardot A."/>
            <person name="Lalmanach A.-C."/>
            <person name="Guabiraba R."/>
            <person name="Chanteloup N."/>
            <person name="Schouler C."/>
        </authorList>
    </citation>
    <scope>NUCLEOTIDE SEQUENCE [LARGE SCALE GENOMIC DNA]</scope>
</reference>
<dbReference type="EMBL" id="KX552041">
    <property type="protein sequence ID" value="AOQ27271.1"/>
    <property type="molecule type" value="Genomic_DNA"/>
</dbReference>